<evidence type="ECO:0000313" key="2">
    <source>
        <dbReference type="EMBL" id="SEV99340.1"/>
    </source>
</evidence>
<dbReference type="AlphaFoldDB" id="A0A1I0NEC6"/>
<evidence type="ECO:0000313" key="3">
    <source>
        <dbReference type="Proteomes" id="UP000199437"/>
    </source>
</evidence>
<dbReference type="STRING" id="1267423.SAMN05216290_1116"/>
<gene>
    <name evidence="2" type="ORF">SAMN05216290_1116</name>
</gene>
<dbReference type="GeneID" id="99988805"/>
<organism evidence="2 3">
    <name type="scientific">Roseivirga pacifica</name>
    <dbReference type="NCBI Taxonomy" id="1267423"/>
    <lineage>
        <taxon>Bacteria</taxon>
        <taxon>Pseudomonadati</taxon>
        <taxon>Bacteroidota</taxon>
        <taxon>Cytophagia</taxon>
        <taxon>Cytophagales</taxon>
        <taxon>Roseivirgaceae</taxon>
        <taxon>Roseivirga</taxon>
    </lineage>
</organism>
<evidence type="ECO:0000256" key="1">
    <source>
        <dbReference type="SAM" id="Phobius"/>
    </source>
</evidence>
<dbReference type="EMBL" id="FOIR01000001">
    <property type="protein sequence ID" value="SEV99340.1"/>
    <property type="molecule type" value="Genomic_DNA"/>
</dbReference>
<dbReference type="RefSeq" id="WP_262501582.1">
    <property type="nucleotide sequence ID" value="NZ_FOIR01000001.1"/>
</dbReference>
<keyword evidence="1" id="KW-1133">Transmembrane helix</keyword>
<keyword evidence="3" id="KW-1185">Reference proteome</keyword>
<reference evidence="3" key="1">
    <citation type="submission" date="2016-10" db="EMBL/GenBank/DDBJ databases">
        <authorList>
            <person name="Varghese N."/>
            <person name="Submissions S."/>
        </authorList>
    </citation>
    <scope>NUCLEOTIDE SEQUENCE [LARGE SCALE GENOMIC DNA]</scope>
    <source>
        <strain evidence="3">CGMCC 1.12402</strain>
    </source>
</reference>
<feature type="transmembrane region" description="Helical" evidence="1">
    <location>
        <begin position="6"/>
        <end position="28"/>
    </location>
</feature>
<keyword evidence="1" id="KW-0472">Membrane</keyword>
<accession>A0A1I0NEC6</accession>
<name>A0A1I0NEC6_9BACT</name>
<evidence type="ECO:0008006" key="4">
    <source>
        <dbReference type="Google" id="ProtNLM"/>
    </source>
</evidence>
<keyword evidence="1" id="KW-0812">Transmembrane</keyword>
<sequence>MSQEAIIGMIICLSITVGGFLTFLVIALRADKDEDPETGETA</sequence>
<protein>
    <recommendedName>
        <fullName evidence="4">MetS family NSS transporter small subunit</fullName>
    </recommendedName>
</protein>
<dbReference type="Proteomes" id="UP000199437">
    <property type="component" value="Unassembled WGS sequence"/>
</dbReference>
<proteinExistence type="predicted"/>